<gene>
    <name evidence="1" type="ORF">BFF78_14375</name>
</gene>
<dbReference type="AlphaFoldDB" id="A0A1D7YNT0"/>
<dbReference type="Proteomes" id="UP000094960">
    <property type="component" value="Chromosome"/>
</dbReference>
<evidence type="ECO:0000313" key="2">
    <source>
        <dbReference type="Proteomes" id="UP000094960"/>
    </source>
</evidence>
<sequence length="65" mass="7364">MRKGTLDSWRVATFRRQTQHGANLWTIFDGGMAQFCLAALTGAVDPFSERILGPGPHLFVNWREM</sequence>
<reference evidence="2" key="1">
    <citation type="submission" date="2016-09" db="EMBL/GenBank/DDBJ databases">
        <title>Streptomyces puniciscabiei strain:TW1S1 Genome sequencing and assembly.</title>
        <authorList>
            <person name="Kim M.-K."/>
            <person name="Kim S.B."/>
        </authorList>
    </citation>
    <scope>NUCLEOTIDE SEQUENCE [LARGE SCALE GENOMIC DNA]</scope>
    <source>
        <strain evidence="2">TW1S1</strain>
    </source>
</reference>
<evidence type="ECO:0000313" key="1">
    <source>
        <dbReference type="EMBL" id="AOR37069.1"/>
    </source>
</evidence>
<organism evidence="1 2">
    <name type="scientific">Streptomyces fodineus</name>
    <dbReference type="NCBI Taxonomy" id="1904616"/>
    <lineage>
        <taxon>Bacteria</taxon>
        <taxon>Bacillati</taxon>
        <taxon>Actinomycetota</taxon>
        <taxon>Actinomycetes</taxon>
        <taxon>Kitasatosporales</taxon>
        <taxon>Streptomycetaceae</taxon>
        <taxon>Streptomyces</taxon>
    </lineage>
</organism>
<keyword evidence="2" id="KW-1185">Reference proteome</keyword>
<protein>
    <submittedName>
        <fullName evidence="1">Uncharacterized protein</fullName>
    </submittedName>
</protein>
<proteinExistence type="predicted"/>
<dbReference type="EMBL" id="CP017248">
    <property type="protein sequence ID" value="AOR37069.1"/>
    <property type="molecule type" value="Genomic_DNA"/>
</dbReference>
<dbReference type="KEGG" id="spun:BFF78_14375"/>
<name>A0A1D7YNT0_9ACTN</name>
<accession>A0A1D7YNT0</accession>